<dbReference type="GO" id="GO:0046503">
    <property type="term" value="P:glycerolipid catabolic process"/>
    <property type="evidence" value="ECO:0007669"/>
    <property type="project" value="TreeGrafter"/>
</dbReference>
<evidence type="ECO:0000313" key="2">
    <source>
        <dbReference type="EMBL" id="CAB4551186.1"/>
    </source>
</evidence>
<accession>A0A6J6CIP8</accession>
<dbReference type="Gene3D" id="3.40.50.1820">
    <property type="entry name" value="alpha/beta hydrolase"/>
    <property type="match status" value="1"/>
</dbReference>
<feature type="domain" description="AB hydrolase-1" evidence="1">
    <location>
        <begin position="21"/>
        <end position="155"/>
    </location>
</feature>
<dbReference type="GO" id="GO:0004806">
    <property type="term" value="F:triacylglycerol lipase activity"/>
    <property type="evidence" value="ECO:0007669"/>
    <property type="project" value="TreeGrafter"/>
</dbReference>
<name>A0A6J6CIP8_9ZZZZ</name>
<dbReference type="PANTHER" id="PTHR43433:SF5">
    <property type="entry name" value="AB HYDROLASE-1 DOMAIN-CONTAINING PROTEIN"/>
    <property type="match status" value="1"/>
</dbReference>
<dbReference type="PANTHER" id="PTHR43433">
    <property type="entry name" value="HYDROLASE, ALPHA/BETA FOLD FAMILY PROTEIN"/>
    <property type="match status" value="1"/>
</dbReference>
<dbReference type="EMBL" id="CAEZSR010000028">
    <property type="protein sequence ID" value="CAB4551186.1"/>
    <property type="molecule type" value="Genomic_DNA"/>
</dbReference>
<reference evidence="2" key="1">
    <citation type="submission" date="2020-05" db="EMBL/GenBank/DDBJ databases">
        <authorList>
            <person name="Chiriac C."/>
            <person name="Salcher M."/>
            <person name="Ghai R."/>
            <person name="Kavagutti S V."/>
        </authorList>
    </citation>
    <scope>NUCLEOTIDE SEQUENCE</scope>
</reference>
<dbReference type="InterPro" id="IPR050471">
    <property type="entry name" value="AB_hydrolase"/>
</dbReference>
<dbReference type="Pfam" id="PF00561">
    <property type="entry name" value="Abhydrolase_1"/>
    <property type="match status" value="1"/>
</dbReference>
<gene>
    <name evidence="2" type="ORF">UFOPK1493_01072</name>
</gene>
<sequence length="260" mass="27263">MSTLQTPEATVGYDVVGEGTPLLLFHGTTMNRTAWDLVRAELPAEYRYVLIELPGSGESSMPDGPIEIDGLVRQALAVADHLGVDRFHVAGYSLGAVVALATAAQAPDRVASCTSLCGWATTDARMRFTFGLWRRLIATSPELFMRYAVADGFTAGAIAALEPMLDGVIAMGASSIAPGSDAHLELDERIDIADQLASIAAPTLVIGAEQDRWVDVSHSHGLAAAIAGARLTTVPFGHLVIQEGAAAVAALLHDHVSGPR</sequence>
<protein>
    <submittedName>
        <fullName evidence="2">Unannotated protein</fullName>
    </submittedName>
</protein>
<proteinExistence type="predicted"/>
<evidence type="ECO:0000259" key="1">
    <source>
        <dbReference type="Pfam" id="PF00561"/>
    </source>
</evidence>
<dbReference type="PRINTS" id="PR00111">
    <property type="entry name" value="ABHYDROLASE"/>
</dbReference>
<dbReference type="SUPFAM" id="SSF53474">
    <property type="entry name" value="alpha/beta-Hydrolases"/>
    <property type="match status" value="1"/>
</dbReference>
<dbReference type="InterPro" id="IPR000073">
    <property type="entry name" value="AB_hydrolase_1"/>
</dbReference>
<organism evidence="2">
    <name type="scientific">freshwater metagenome</name>
    <dbReference type="NCBI Taxonomy" id="449393"/>
    <lineage>
        <taxon>unclassified sequences</taxon>
        <taxon>metagenomes</taxon>
        <taxon>ecological metagenomes</taxon>
    </lineage>
</organism>
<dbReference type="AlphaFoldDB" id="A0A6J6CIP8"/>
<dbReference type="InterPro" id="IPR029058">
    <property type="entry name" value="AB_hydrolase_fold"/>
</dbReference>